<keyword evidence="4" id="KW-1185">Reference proteome</keyword>
<dbReference type="InParanoid" id="F4RSX4"/>
<dbReference type="HOGENOM" id="CLU_2184538_0_0_1"/>
<feature type="chain" id="PRO_5003317933" evidence="2">
    <location>
        <begin position="23"/>
        <end position="109"/>
    </location>
</feature>
<proteinExistence type="predicted"/>
<dbReference type="AlphaFoldDB" id="F4RSX4"/>
<organism evidence="4">
    <name type="scientific">Melampsora larici-populina (strain 98AG31 / pathotype 3-4-7)</name>
    <name type="common">Poplar leaf rust fungus</name>
    <dbReference type="NCBI Taxonomy" id="747676"/>
    <lineage>
        <taxon>Eukaryota</taxon>
        <taxon>Fungi</taxon>
        <taxon>Dikarya</taxon>
        <taxon>Basidiomycota</taxon>
        <taxon>Pucciniomycotina</taxon>
        <taxon>Pucciniomycetes</taxon>
        <taxon>Pucciniales</taxon>
        <taxon>Melampsoraceae</taxon>
        <taxon>Melampsora</taxon>
    </lineage>
</organism>
<dbReference type="EMBL" id="GL883118">
    <property type="protein sequence ID" value="EGG04528.1"/>
    <property type="molecule type" value="Genomic_DNA"/>
</dbReference>
<dbReference type="GeneID" id="18930320"/>
<keyword evidence="2" id="KW-0732">Signal</keyword>
<dbReference type="VEuPathDB" id="FungiDB:MELLADRAFT_64819"/>
<evidence type="ECO:0000313" key="3">
    <source>
        <dbReference type="EMBL" id="EGG04528.1"/>
    </source>
</evidence>
<protein>
    <submittedName>
        <fullName evidence="3">Secreted protein</fullName>
    </submittedName>
</protein>
<gene>
    <name evidence="3" type="ORF">MELLADRAFT_64819</name>
</gene>
<reference evidence="4" key="1">
    <citation type="journal article" date="2011" name="Proc. Natl. Acad. Sci. U.S.A.">
        <title>Obligate biotrophy features unraveled by the genomic analysis of rust fungi.</title>
        <authorList>
            <person name="Duplessis S."/>
            <person name="Cuomo C.A."/>
            <person name="Lin Y.-C."/>
            <person name="Aerts A."/>
            <person name="Tisserant E."/>
            <person name="Veneault-Fourrey C."/>
            <person name="Joly D.L."/>
            <person name="Hacquard S."/>
            <person name="Amselem J."/>
            <person name="Cantarel B.L."/>
            <person name="Chiu R."/>
            <person name="Coutinho P.M."/>
            <person name="Feau N."/>
            <person name="Field M."/>
            <person name="Frey P."/>
            <person name="Gelhaye E."/>
            <person name="Goldberg J."/>
            <person name="Grabherr M.G."/>
            <person name="Kodira C.D."/>
            <person name="Kohler A."/>
            <person name="Kuees U."/>
            <person name="Lindquist E.A."/>
            <person name="Lucas S.M."/>
            <person name="Mago R."/>
            <person name="Mauceli E."/>
            <person name="Morin E."/>
            <person name="Murat C."/>
            <person name="Pangilinan J.L."/>
            <person name="Park R."/>
            <person name="Pearson M."/>
            <person name="Quesneville H."/>
            <person name="Rouhier N."/>
            <person name="Sakthikumar S."/>
            <person name="Salamov A.A."/>
            <person name="Schmutz J."/>
            <person name="Selles B."/>
            <person name="Shapiro H."/>
            <person name="Tanguay P."/>
            <person name="Tuskan G.A."/>
            <person name="Henrissat B."/>
            <person name="Van de Peer Y."/>
            <person name="Rouze P."/>
            <person name="Ellis J.G."/>
            <person name="Dodds P.N."/>
            <person name="Schein J.E."/>
            <person name="Zhong S."/>
            <person name="Hamelin R.C."/>
            <person name="Grigoriev I.V."/>
            <person name="Szabo L.J."/>
            <person name="Martin F."/>
        </authorList>
    </citation>
    <scope>NUCLEOTIDE SEQUENCE [LARGE SCALE GENOMIC DNA]</scope>
    <source>
        <strain evidence="4">98AG31 / pathotype 3-4-7</strain>
    </source>
</reference>
<evidence type="ECO:0000256" key="1">
    <source>
        <dbReference type="SAM" id="MobiDB-lite"/>
    </source>
</evidence>
<dbReference type="OrthoDB" id="10430644at2759"/>
<feature type="signal peptide" evidence="2">
    <location>
        <begin position="1"/>
        <end position="22"/>
    </location>
</feature>
<sequence>MLASKFLSYTCALLISSYVASGHPMTLHKNGLQANRVKEARSPKSLNLLLSDSGEAALGTQQKKRSPKRNAAKQVKPAGPVDNKRKRDEKVVNISEKSILDPKIVLSIG</sequence>
<dbReference type="Proteomes" id="UP000001072">
    <property type="component" value="Unassembled WGS sequence"/>
</dbReference>
<name>F4RSX4_MELLP</name>
<feature type="region of interest" description="Disordered" evidence="1">
    <location>
        <begin position="54"/>
        <end position="90"/>
    </location>
</feature>
<dbReference type="KEGG" id="mlr:MELLADRAFT_64819"/>
<dbReference type="RefSeq" id="XP_007412319.1">
    <property type="nucleotide sequence ID" value="XM_007412257.1"/>
</dbReference>
<evidence type="ECO:0000313" key="4">
    <source>
        <dbReference type="Proteomes" id="UP000001072"/>
    </source>
</evidence>
<feature type="compositionally biased region" description="Basic residues" evidence="1">
    <location>
        <begin position="62"/>
        <end position="71"/>
    </location>
</feature>
<evidence type="ECO:0000256" key="2">
    <source>
        <dbReference type="SAM" id="SignalP"/>
    </source>
</evidence>
<accession>F4RSX4</accession>